<sequence length="82" mass="9253">MDLNILLDNTFRTSSTVAACHIPPSKSLRYKDLDLNRVERSRAQLTYGKNLEVLNCWKINTCFAGKRVADVGPGRSLRGRDD</sequence>
<name>A0A0P1AI08_PLAHL</name>
<proteinExistence type="predicted"/>
<protein>
    <submittedName>
        <fullName evidence="1">Uncharacterized protein</fullName>
    </submittedName>
</protein>
<evidence type="ECO:0000313" key="1">
    <source>
        <dbReference type="EMBL" id="CEG40125.1"/>
    </source>
</evidence>
<dbReference type="GeneID" id="36405397"/>
<dbReference type="EMBL" id="CCYD01000468">
    <property type="protein sequence ID" value="CEG40125.1"/>
    <property type="molecule type" value="Genomic_DNA"/>
</dbReference>
<keyword evidence="2" id="KW-1185">Reference proteome</keyword>
<organism evidence="1 2">
    <name type="scientific">Plasmopara halstedii</name>
    <name type="common">Downy mildew of sunflower</name>
    <dbReference type="NCBI Taxonomy" id="4781"/>
    <lineage>
        <taxon>Eukaryota</taxon>
        <taxon>Sar</taxon>
        <taxon>Stramenopiles</taxon>
        <taxon>Oomycota</taxon>
        <taxon>Peronosporomycetes</taxon>
        <taxon>Peronosporales</taxon>
        <taxon>Peronosporaceae</taxon>
        <taxon>Plasmopara</taxon>
    </lineage>
</organism>
<accession>A0A0P1AI08</accession>
<dbReference type="AlphaFoldDB" id="A0A0P1AI08"/>
<dbReference type="RefSeq" id="XP_024576494.1">
    <property type="nucleotide sequence ID" value="XM_024725749.1"/>
</dbReference>
<dbReference type="Proteomes" id="UP000054928">
    <property type="component" value="Unassembled WGS sequence"/>
</dbReference>
<evidence type="ECO:0000313" key="2">
    <source>
        <dbReference type="Proteomes" id="UP000054928"/>
    </source>
</evidence>
<reference evidence="2" key="1">
    <citation type="submission" date="2014-09" db="EMBL/GenBank/DDBJ databases">
        <authorList>
            <person name="Sharma Rahul"/>
            <person name="Thines Marco"/>
        </authorList>
    </citation>
    <scope>NUCLEOTIDE SEQUENCE [LARGE SCALE GENOMIC DNA]</scope>
</reference>